<dbReference type="InterPro" id="IPR035891">
    <property type="entry name" value="CheY-binding_CheA"/>
</dbReference>
<keyword evidence="6" id="KW-0145">Chemotaxis</keyword>
<gene>
    <name evidence="18" type="ORF">JHL18_07490</name>
</gene>
<dbReference type="Pfam" id="PF02518">
    <property type="entry name" value="HATPase_c"/>
    <property type="match status" value="1"/>
</dbReference>
<evidence type="ECO:0000256" key="6">
    <source>
        <dbReference type="ARBA" id="ARBA00022500"/>
    </source>
</evidence>
<dbReference type="InterPro" id="IPR010808">
    <property type="entry name" value="CheA_P2-bd"/>
</dbReference>
<dbReference type="PROSITE" id="PS50894">
    <property type="entry name" value="HPT"/>
    <property type="match status" value="1"/>
</dbReference>
<feature type="domain" description="CheW-like" evidence="16">
    <location>
        <begin position="558"/>
        <end position="695"/>
    </location>
</feature>
<dbReference type="SUPFAM" id="SSF47384">
    <property type="entry name" value="Homodimeric domain of signal transducing histidine kinase"/>
    <property type="match status" value="1"/>
</dbReference>
<dbReference type="CDD" id="cd00088">
    <property type="entry name" value="HPT"/>
    <property type="match status" value="1"/>
</dbReference>
<evidence type="ECO:0000256" key="5">
    <source>
        <dbReference type="ARBA" id="ARBA00022490"/>
    </source>
</evidence>
<sequence length="695" mass="78322">MSDLNTNESMIELYLFETSQLMEQLEQLVIYSERNSTYSKNDINEIFRIMHTIKGSSAMMLYDDISRVAHAIEDLFYFIREEKNGNIDFDMLSNIVLDGVDFIKVELEKVKNGDTADGLANELIEKVENFLYILKQDGCSPKNEQQKSKDQNIQAKIEEKVIINLSGKNKFKAILNFEEGCEMEDFRASMVIDDLKQITEEYHTVPENIDENPDASAIIREQGFTVIFTTDNCYDEMKNFFMKTILLKSLELTQINNEIEQDNNFGKEETLKEIVIENTSNLIQQESGMKSKSKKETNKDNQVVSSQNMISVNVSKLDKLMDLIGEMVIAEAMVTQNPDLKDLQLDNFKKAARQLHKITSELQDTVMSIRMLPLASTFQKMYRVVRDMNKKLNKQVQLEVLGEETEVDKNIIEHISDPIMHLIRNSIDHGIETDDERKEKGKTESAKVTLEAKNLGGDVLILVKDNGRGLDKDKILEKAKKSGILYKNANEMTEKEIYGLILLPGFSTKESVSEFSGRGVGMDVVSKNIEAIGGSITIESTQGLGTIIILKIPLTLAIIDGMNVVVGKAQYTIPTASIKESFRAKEKDLITDPDGNEMIMVRGECYPIMRIHEIYKVKTEITNILEGIVLMIESEGKTICIFVDGLIGEQQVVVKALPKYITNIKKIKGLTGCALLGDGSISLILDVAGLIKYNC</sequence>
<evidence type="ECO:0000259" key="16">
    <source>
        <dbReference type="PROSITE" id="PS50851"/>
    </source>
</evidence>
<dbReference type="SUPFAM" id="SSF50341">
    <property type="entry name" value="CheW-like"/>
    <property type="match status" value="1"/>
</dbReference>
<evidence type="ECO:0000256" key="12">
    <source>
        <dbReference type="ARBA" id="ARBA00023012"/>
    </source>
</evidence>
<dbReference type="EC" id="2.7.13.3" evidence="3"/>
<dbReference type="PRINTS" id="PR00344">
    <property type="entry name" value="BCTRLSENSOR"/>
</dbReference>
<keyword evidence="8" id="KW-0808">Transferase</keyword>
<keyword evidence="5" id="KW-0963">Cytoplasm</keyword>
<dbReference type="InterPro" id="IPR004358">
    <property type="entry name" value="Sig_transdc_His_kin-like_C"/>
</dbReference>
<evidence type="ECO:0000256" key="11">
    <source>
        <dbReference type="ARBA" id="ARBA00022840"/>
    </source>
</evidence>
<comment type="function">
    <text evidence="13">Involved in the transmission of sensory signals from the chemoreceptors to the flagellar motors. CheA is autophosphorylated; it can transfer its phosphate group to either CheB or CheY.</text>
</comment>
<evidence type="ECO:0000256" key="2">
    <source>
        <dbReference type="ARBA" id="ARBA00004496"/>
    </source>
</evidence>
<dbReference type="Gene3D" id="1.20.120.160">
    <property type="entry name" value="HPT domain"/>
    <property type="match status" value="1"/>
</dbReference>
<evidence type="ECO:0000256" key="1">
    <source>
        <dbReference type="ARBA" id="ARBA00000085"/>
    </source>
</evidence>
<evidence type="ECO:0000256" key="9">
    <source>
        <dbReference type="ARBA" id="ARBA00022741"/>
    </source>
</evidence>
<dbReference type="PANTHER" id="PTHR43395:SF10">
    <property type="entry name" value="CHEMOTAXIS PROTEIN CHEA"/>
    <property type="match status" value="1"/>
</dbReference>
<evidence type="ECO:0000259" key="15">
    <source>
        <dbReference type="PROSITE" id="PS50109"/>
    </source>
</evidence>
<dbReference type="Pfam" id="PF01584">
    <property type="entry name" value="CheW"/>
    <property type="match status" value="1"/>
</dbReference>
<dbReference type="Pfam" id="PF02895">
    <property type="entry name" value="H-kinase_dim"/>
    <property type="match status" value="1"/>
</dbReference>
<dbReference type="InterPro" id="IPR003594">
    <property type="entry name" value="HATPase_dom"/>
</dbReference>
<proteinExistence type="predicted"/>
<dbReference type="PANTHER" id="PTHR43395">
    <property type="entry name" value="SENSOR HISTIDINE KINASE CHEA"/>
    <property type="match status" value="1"/>
</dbReference>
<name>A0ABS1EMC0_9CLOT</name>
<dbReference type="InterPro" id="IPR036097">
    <property type="entry name" value="HisK_dim/P_sf"/>
</dbReference>
<dbReference type="InterPro" id="IPR037006">
    <property type="entry name" value="CheA-like_homodim_sf"/>
</dbReference>
<evidence type="ECO:0000256" key="13">
    <source>
        <dbReference type="ARBA" id="ARBA00035100"/>
    </source>
</evidence>
<dbReference type="SUPFAM" id="SSF47226">
    <property type="entry name" value="Histidine-containing phosphotransfer domain, HPT domain"/>
    <property type="match status" value="1"/>
</dbReference>
<keyword evidence="11" id="KW-0067">ATP-binding</keyword>
<dbReference type="InterPro" id="IPR002545">
    <property type="entry name" value="CheW-lke_dom"/>
</dbReference>
<dbReference type="Gene3D" id="2.30.30.40">
    <property type="entry name" value="SH3 Domains"/>
    <property type="match status" value="1"/>
</dbReference>
<dbReference type="SMART" id="SM00073">
    <property type="entry name" value="HPT"/>
    <property type="match status" value="1"/>
</dbReference>
<dbReference type="SMART" id="SM00260">
    <property type="entry name" value="CheW"/>
    <property type="match status" value="1"/>
</dbReference>
<reference evidence="19" key="1">
    <citation type="submission" date="2021-01" db="EMBL/GenBank/DDBJ databases">
        <title>Genome public.</title>
        <authorList>
            <person name="Liu C."/>
            <person name="Sun Q."/>
        </authorList>
    </citation>
    <scope>NUCLEOTIDE SEQUENCE [LARGE SCALE GENOMIC DNA]</scope>
    <source>
        <strain evidence="19">YIM B02505</strain>
    </source>
</reference>
<dbReference type="InterPro" id="IPR005467">
    <property type="entry name" value="His_kinase_dom"/>
</dbReference>
<dbReference type="InterPro" id="IPR036641">
    <property type="entry name" value="HPT_dom_sf"/>
</dbReference>
<dbReference type="SMART" id="SM00387">
    <property type="entry name" value="HATPase_c"/>
    <property type="match status" value="1"/>
</dbReference>
<dbReference type="EMBL" id="JAENHN010000025">
    <property type="protein sequence ID" value="MBK1810475.1"/>
    <property type="molecule type" value="Genomic_DNA"/>
</dbReference>
<dbReference type="InterPro" id="IPR036061">
    <property type="entry name" value="CheW-like_dom_sf"/>
</dbReference>
<dbReference type="PROSITE" id="PS50109">
    <property type="entry name" value="HIS_KIN"/>
    <property type="match status" value="1"/>
</dbReference>
<evidence type="ECO:0000313" key="18">
    <source>
        <dbReference type="EMBL" id="MBK1810475.1"/>
    </source>
</evidence>
<dbReference type="InterPro" id="IPR036890">
    <property type="entry name" value="HATPase_C_sf"/>
</dbReference>
<evidence type="ECO:0000259" key="17">
    <source>
        <dbReference type="PROSITE" id="PS50894"/>
    </source>
</evidence>
<comment type="subcellular location">
    <subcellularLocation>
        <location evidence="2">Cytoplasm</location>
    </subcellularLocation>
</comment>
<accession>A0ABS1EMC0</accession>
<evidence type="ECO:0000256" key="7">
    <source>
        <dbReference type="ARBA" id="ARBA00022553"/>
    </source>
</evidence>
<dbReference type="Gene3D" id="3.30.565.10">
    <property type="entry name" value="Histidine kinase-like ATPase, C-terminal domain"/>
    <property type="match status" value="1"/>
</dbReference>
<keyword evidence="19" id="KW-1185">Reference proteome</keyword>
<dbReference type="Pfam" id="PF01627">
    <property type="entry name" value="Hpt"/>
    <property type="match status" value="1"/>
</dbReference>
<dbReference type="SUPFAM" id="SSF55052">
    <property type="entry name" value="CheY-binding domain of CheA"/>
    <property type="match status" value="1"/>
</dbReference>
<dbReference type="InterPro" id="IPR051315">
    <property type="entry name" value="Bact_Chemotaxis_CheA"/>
</dbReference>
<feature type="domain" description="Histidine kinase" evidence="15">
    <location>
        <begin position="352"/>
        <end position="556"/>
    </location>
</feature>
<dbReference type="SUPFAM" id="SSF55874">
    <property type="entry name" value="ATPase domain of HSP90 chaperone/DNA topoisomerase II/histidine kinase"/>
    <property type="match status" value="1"/>
</dbReference>
<feature type="domain" description="HPt" evidence="17">
    <location>
        <begin position="3"/>
        <end position="110"/>
    </location>
</feature>
<evidence type="ECO:0000256" key="4">
    <source>
        <dbReference type="ARBA" id="ARBA00021495"/>
    </source>
</evidence>
<dbReference type="SMART" id="SM01231">
    <property type="entry name" value="H-kinase_dim"/>
    <property type="match status" value="1"/>
</dbReference>
<dbReference type="InterPro" id="IPR008207">
    <property type="entry name" value="Sig_transdc_His_kin_Hpt_dom"/>
</dbReference>
<keyword evidence="12" id="KW-0902">Two-component regulatory system</keyword>
<evidence type="ECO:0000256" key="3">
    <source>
        <dbReference type="ARBA" id="ARBA00012438"/>
    </source>
</evidence>
<feature type="modified residue" description="Phosphohistidine" evidence="14">
    <location>
        <position position="51"/>
    </location>
</feature>
<protein>
    <recommendedName>
        <fullName evidence="4">Chemotaxis protein CheA</fullName>
        <ecNumber evidence="3">2.7.13.3</ecNumber>
    </recommendedName>
</protein>
<dbReference type="InterPro" id="IPR004105">
    <property type="entry name" value="CheA-like_dim"/>
</dbReference>
<dbReference type="PROSITE" id="PS50851">
    <property type="entry name" value="CHEW"/>
    <property type="match status" value="1"/>
</dbReference>
<keyword evidence="7 14" id="KW-0597">Phosphoprotein</keyword>
<evidence type="ECO:0000256" key="8">
    <source>
        <dbReference type="ARBA" id="ARBA00022679"/>
    </source>
</evidence>
<dbReference type="CDD" id="cd16916">
    <property type="entry name" value="HATPase_CheA-like"/>
    <property type="match status" value="1"/>
</dbReference>
<evidence type="ECO:0000256" key="14">
    <source>
        <dbReference type="PROSITE-ProRule" id="PRU00110"/>
    </source>
</evidence>
<comment type="caution">
    <text evidence="18">The sequence shown here is derived from an EMBL/GenBank/DDBJ whole genome shotgun (WGS) entry which is preliminary data.</text>
</comment>
<dbReference type="Proteomes" id="UP000596739">
    <property type="component" value="Unassembled WGS sequence"/>
</dbReference>
<evidence type="ECO:0000313" key="19">
    <source>
        <dbReference type="Proteomes" id="UP000596739"/>
    </source>
</evidence>
<keyword evidence="9" id="KW-0547">Nucleotide-binding</keyword>
<evidence type="ECO:0000256" key="10">
    <source>
        <dbReference type="ARBA" id="ARBA00022777"/>
    </source>
</evidence>
<dbReference type="Pfam" id="PF07194">
    <property type="entry name" value="P2"/>
    <property type="match status" value="1"/>
</dbReference>
<dbReference type="Gene3D" id="1.10.287.560">
    <property type="entry name" value="Histidine kinase CheA-like, homodimeric domain"/>
    <property type="match status" value="1"/>
</dbReference>
<keyword evidence="10" id="KW-0418">Kinase</keyword>
<organism evidence="18 19">
    <name type="scientific">Clostridium yunnanense</name>
    <dbReference type="NCBI Taxonomy" id="2800325"/>
    <lineage>
        <taxon>Bacteria</taxon>
        <taxon>Bacillati</taxon>
        <taxon>Bacillota</taxon>
        <taxon>Clostridia</taxon>
        <taxon>Eubacteriales</taxon>
        <taxon>Clostridiaceae</taxon>
        <taxon>Clostridium</taxon>
    </lineage>
</organism>
<comment type="catalytic activity">
    <reaction evidence="1">
        <text>ATP + protein L-histidine = ADP + protein N-phospho-L-histidine.</text>
        <dbReference type="EC" id="2.7.13.3"/>
    </reaction>
</comment>
<dbReference type="RefSeq" id="WP_200267708.1">
    <property type="nucleotide sequence ID" value="NZ_JAENHN010000025.1"/>
</dbReference>